<evidence type="ECO:0000313" key="1">
    <source>
        <dbReference type="EMBL" id="OAG04086.1"/>
    </source>
</evidence>
<dbReference type="RefSeq" id="XP_018034451.1">
    <property type="nucleotide sequence ID" value="XM_018187795.1"/>
</dbReference>
<dbReference type="GeneID" id="28771281"/>
<dbReference type="Proteomes" id="UP000077069">
    <property type="component" value="Unassembled WGS sequence"/>
</dbReference>
<organism evidence="1 2">
    <name type="scientific">Paraphaeosphaeria sporulosa</name>
    <dbReference type="NCBI Taxonomy" id="1460663"/>
    <lineage>
        <taxon>Eukaryota</taxon>
        <taxon>Fungi</taxon>
        <taxon>Dikarya</taxon>
        <taxon>Ascomycota</taxon>
        <taxon>Pezizomycotina</taxon>
        <taxon>Dothideomycetes</taxon>
        <taxon>Pleosporomycetidae</taxon>
        <taxon>Pleosporales</taxon>
        <taxon>Massarineae</taxon>
        <taxon>Didymosphaeriaceae</taxon>
        <taxon>Paraphaeosphaeria</taxon>
    </lineage>
</organism>
<gene>
    <name evidence="1" type="ORF">CC84DRAFT_886873</name>
</gene>
<dbReference type="EMBL" id="KV441554">
    <property type="protein sequence ID" value="OAG04086.1"/>
    <property type="molecule type" value="Genomic_DNA"/>
</dbReference>
<keyword evidence="2" id="KW-1185">Reference proteome</keyword>
<accession>A0A177C9M6</accession>
<reference evidence="1 2" key="1">
    <citation type="submission" date="2016-05" db="EMBL/GenBank/DDBJ databases">
        <title>Comparative analysis of secretome profiles of manganese(II)-oxidizing ascomycete fungi.</title>
        <authorList>
            <consortium name="DOE Joint Genome Institute"/>
            <person name="Zeiner C.A."/>
            <person name="Purvine S.O."/>
            <person name="Zink E.M."/>
            <person name="Wu S."/>
            <person name="Pasa-Tolic L."/>
            <person name="Chaput D.L."/>
            <person name="Haridas S."/>
            <person name="Grigoriev I.V."/>
            <person name="Santelli C.M."/>
            <person name="Hansel C.M."/>
        </authorList>
    </citation>
    <scope>NUCLEOTIDE SEQUENCE [LARGE SCALE GENOMIC DNA]</scope>
    <source>
        <strain evidence="1 2">AP3s5-JAC2a</strain>
    </source>
</reference>
<sequence length="113" mass="12608">MDGLDWDTSFLVIWFWVSIGCLDGGGRRALCDRYHIQSRQTILFMSFLSLIGCPGRDSLTYKLRDIRGAWKGESEAFSPKDCSGVEATTEMGKLLVLSTSSKVWIAVLKSPLL</sequence>
<evidence type="ECO:0000313" key="2">
    <source>
        <dbReference type="Proteomes" id="UP000077069"/>
    </source>
</evidence>
<dbReference type="AlphaFoldDB" id="A0A177C9M6"/>
<proteinExistence type="predicted"/>
<name>A0A177C9M6_9PLEO</name>
<dbReference type="InParanoid" id="A0A177C9M6"/>
<protein>
    <submittedName>
        <fullName evidence="1">Uncharacterized protein</fullName>
    </submittedName>
</protein>